<keyword evidence="14" id="KW-1208">Phospholipid metabolism</keyword>
<evidence type="ECO:0000256" key="14">
    <source>
        <dbReference type="ARBA" id="ARBA00023264"/>
    </source>
</evidence>
<comment type="cofactor">
    <cofactor evidence="2">
        <name>NAD(+)</name>
        <dbReference type="ChEBI" id="CHEBI:57540"/>
    </cofactor>
</comment>
<keyword evidence="11" id="KW-0443">Lipid metabolism</keyword>
<dbReference type="STRING" id="400727.A0A2T7PJL8"/>
<gene>
    <name evidence="17" type="ORF">C0Q70_04866</name>
</gene>
<dbReference type="GO" id="GO:0004512">
    <property type="term" value="F:inositol-3-phosphate synthase activity"/>
    <property type="evidence" value="ECO:0007669"/>
    <property type="project" value="UniProtKB-EC"/>
</dbReference>
<comment type="function">
    <text evidence="15">Key enzyme in myo-inositol biosynthesis pathway that catalyzes the conversion of glucose 6-phosphate to 1-myo-inositol 1-phosphate in a NAD-dependent manner. Rate-limiting enzyme in the synthesis of all inositol-containing compounds.</text>
</comment>
<evidence type="ECO:0000256" key="6">
    <source>
        <dbReference type="ARBA" id="ARBA00012125"/>
    </source>
</evidence>
<evidence type="ECO:0000256" key="11">
    <source>
        <dbReference type="ARBA" id="ARBA00023098"/>
    </source>
</evidence>
<evidence type="ECO:0000256" key="10">
    <source>
        <dbReference type="ARBA" id="ARBA00023027"/>
    </source>
</evidence>
<dbReference type="AlphaFoldDB" id="A0A2T7PJL8"/>
<evidence type="ECO:0000313" key="18">
    <source>
        <dbReference type="Proteomes" id="UP000245119"/>
    </source>
</evidence>
<dbReference type="FunFam" id="3.40.50.720:FF:000069">
    <property type="entry name" value="Inositol-3-phosphate synthase 1"/>
    <property type="match status" value="1"/>
</dbReference>
<keyword evidence="9" id="KW-0398">Inositol biosynthesis</keyword>
<dbReference type="SUPFAM" id="SSF55347">
    <property type="entry name" value="Glyceraldehyde-3-phosphate dehydrogenase-like, C-terminal domain"/>
    <property type="match status" value="1"/>
</dbReference>
<comment type="similarity">
    <text evidence="5">Belongs to the myo-inositol 1-phosphate synthase family.</text>
</comment>
<evidence type="ECO:0000256" key="13">
    <source>
        <dbReference type="ARBA" id="ARBA00023235"/>
    </source>
</evidence>
<dbReference type="EMBL" id="PZQS01000003">
    <property type="protein sequence ID" value="PVD33608.1"/>
    <property type="molecule type" value="Genomic_DNA"/>
</dbReference>
<dbReference type="GO" id="GO:0008654">
    <property type="term" value="P:phospholipid biosynthetic process"/>
    <property type="evidence" value="ECO:0007669"/>
    <property type="project" value="UniProtKB-KW"/>
</dbReference>
<evidence type="ECO:0000256" key="9">
    <source>
        <dbReference type="ARBA" id="ARBA00022550"/>
    </source>
</evidence>
<keyword evidence="18" id="KW-1185">Reference proteome</keyword>
<dbReference type="FunFam" id="3.40.50.720:FF:000171">
    <property type="entry name" value="inositol-3-phosphate synthase 1"/>
    <property type="match status" value="1"/>
</dbReference>
<dbReference type="GO" id="GO:0005737">
    <property type="term" value="C:cytoplasm"/>
    <property type="evidence" value="ECO:0007669"/>
    <property type="project" value="UniProtKB-SubCell"/>
</dbReference>
<keyword evidence="12" id="KW-0594">Phospholipid biosynthesis</keyword>
<dbReference type="InterPro" id="IPR013021">
    <property type="entry name" value="Myo-inos-1-P_Synthase_GAPDH"/>
</dbReference>
<evidence type="ECO:0000313" key="17">
    <source>
        <dbReference type="EMBL" id="PVD33608.1"/>
    </source>
</evidence>
<evidence type="ECO:0000256" key="8">
    <source>
        <dbReference type="ARBA" id="ARBA00022516"/>
    </source>
</evidence>
<dbReference type="Gene3D" id="3.40.50.720">
    <property type="entry name" value="NAD(P)-binding Rossmann-like Domain"/>
    <property type="match status" value="2"/>
</dbReference>
<comment type="caution">
    <text evidence="17">The sequence shown here is derived from an EMBL/GenBank/DDBJ whole genome shotgun (WGS) entry which is preliminary data.</text>
</comment>
<evidence type="ECO:0000256" key="2">
    <source>
        <dbReference type="ARBA" id="ARBA00001911"/>
    </source>
</evidence>
<evidence type="ECO:0000256" key="5">
    <source>
        <dbReference type="ARBA" id="ARBA00010813"/>
    </source>
</evidence>
<sequence>MLVVSGITLSIMRFQTSALPVQIAKTSVTTMAVRVKSDKVRYTDAYIEAVYDYNTTAVEKDENGGYVATPHNTRFTFRTKRKVPKLGVMLVGWGGNNGSTVTAAVLANRLGLTWKTKEGLQSANYYGSITQAATVCLGMGPEGEVHVPLKSMLPMVQANDIVFDGWDISSTNLADAMERACVLDYGLQEQLRPYMQDLKPRPSIYCPDFIAANQKGRADNLLTGTKQEMMEKIRSDIRDFVKTSGVDKVIVLWTANTERFSDIRPGLNDTAANLLASIRRNEAEVSPSTLFAVASILEGVTYINGSPQNTFVPGCIELAQMKKVFIAGDDFKSGQTKFKSVLVDFLVSAGIKPRSIVSYNHLGNNDGMNLSAPQTFRSKEISKSNVVDDMVESNPLLYQKGEKPDHCVVIKYVPYVGDSKRALDEYTSEIMMGGRNTIVVHNTCEDSLLAAPIILDLVIMAELCERISYKVEGEPEFHRFHCVLSILSFLCKAPLVPEGSPVINALFRQRACIENILRACVGLAPVNHMLLEFKTEKVGEVPLVKTKTEVGETKTNLSEHIMEGLKKKELAKNSQKAFISGAPDLQNGQALSVILQSDNMMHR</sequence>
<protein>
    <recommendedName>
        <fullName evidence="6">inositol-3-phosphate synthase</fullName>
        <ecNumber evidence="6">5.5.1.4</ecNumber>
    </recommendedName>
</protein>
<evidence type="ECO:0000256" key="15">
    <source>
        <dbReference type="ARBA" id="ARBA00025559"/>
    </source>
</evidence>
<dbReference type="GO" id="GO:0006021">
    <property type="term" value="P:inositol biosynthetic process"/>
    <property type="evidence" value="ECO:0007669"/>
    <property type="project" value="UniProtKB-UniPathway"/>
</dbReference>
<evidence type="ECO:0000256" key="7">
    <source>
        <dbReference type="ARBA" id="ARBA00022490"/>
    </source>
</evidence>
<evidence type="ECO:0000256" key="3">
    <source>
        <dbReference type="ARBA" id="ARBA00004496"/>
    </source>
</evidence>
<organism evidence="17 18">
    <name type="scientific">Pomacea canaliculata</name>
    <name type="common">Golden apple snail</name>
    <dbReference type="NCBI Taxonomy" id="400727"/>
    <lineage>
        <taxon>Eukaryota</taxon>
        <taxon>Metazoa</taxon>
        <taxon>Spiralia</taxon>
        <taxon>Lophotrochozoa</taxon>
        <taxon>Mollusca</taxon>
        <taxon>Gastropoda</taxon>
        <taxon>Caenogastropoda</taxon>
        <taxon>Architaenioglossa</taxon>
        <taxon>Ampullarioidea</taxon>
        <taxon>Ampullariidae</taxon>
        <taxon>Pomacea</taxon>
    </lineage>
</organism>
<evidence type="ECO:0000256" key="1">
    <source>
        <dbReference type="ARBA" id="ARBA00000113"/>
    </source>
</evidence>
<reference evidence="17 18" key="1">
    <citation type="submission" date="2018-04" db="EMBL/GenBank/DDBJ databases">
        <title>The genome of golden apple snail Pomacea canaliculata provides insight into stress tolerance and invasive adaptation.</title>
        <authorList>
            <person name="Liu C."/>
            <person name="Liu B."/>
            <person name="Ren Y."/>
            <person name="Zhang Y."/>
            <person name="Wang H."/>
            <person name="Li S."/>
            <person name="Jiang F."/>
            <person name="Yin L."/>
            <person name="Zhang G."/>
            <person name="Qian W."/>
            <person name="Fan W."/>
        </authorList>
    </citation>
    <scope>NUCLEOTIDE SEQUENCE [LARGE SCALE GENOMIC DNA]</scope>
    <source>
        <strain evidence="17">SZHN2017</strain>
        <tissue evidence="17">Muscle</tissue>
    </source>
</reference>
<proteinExistence type="inferred from homology"/>
<keyword evidence="10" id="KW-0520">NAD</keyword>
<evidence type="ECO:0000256" key="12">
    <source>
        <dbReference type="ARBA" id="ARBA00023209"/>
    </source>
</evidence>
<dbReference type="PANTHER" id="PTHR11510">
    <property type="entry name" value="MYO-INOSITOL-1 PHOSPHATE SYNTHASE"/>
    <property type="match status" value="1"/>
</dbReference>
<feature type="domain" description="Myo-inositol-1-phosphate synthase GAPDH-like" evidence="16">
    <location>
        <begin position="334"/>
        <end position="447"/>
    </location>
</feature>
<dbReference type="EC" id="5.5.1.4" evidence="6"/>
<keyword evidence="7" id="KW-0963">Cytoplasm</keyword>
<evidence type="ECO:0000259" key="16">
    <source>
        <dbReference type="Pfam" id="PF01658"/>
    </source>
</evidence>
<dbReference type="SUPFAM" id="SSF51735">
    <property type="entry name" value="NAD(P)-binding Rossmann-fold domains"/>
    <property type="match status" value="1"/>
</dbReference>
<dbReference type="Proteomes" id="UP000245119">
    <property type="component" value="Linkage Group LG3"/>
</dbReference>
<accession>A0A2T7PJL8</accession>
<dbReference type="InterPro" id="IPR002587">
    <property type="entry name" value="Myo-inos-1-P_Synthase"/>
</dbReference>
<comment type="pathway">
    <text evidence="4">Polyol metabolism; myo-inositol biosynthesis; myo-inositol from D-glucose 6-phosphate: step 1/2.</text>
</comment>
<keyword evidence="8" id="KW-0444">Lipid biosynthesis</keyword>
<dbReference type="FunFam" id="3.30.360.10:FF:000055">
    <property type="entry name" value="Putative myo-inositol-1-phosphate synthase"/>
    <property type="match status" value="1"/>
</dbReference>
<dbReference type="InterPro" id="IPR036291">
    <property type="entry name" value="NAD(P)-bd_dom_sf"/>
</dbReference>
<dbReference type="Pfam" id="PF07994">
    <property type="entry name" value="NAD_binding_5"/>
    <property type="match status" value="1"/>
</dbReference>
<name>A0A2T7PJL8_POMCA</name>
<comment type="catalytic activity">
    <reaction evidence="1">
        <text>D-glucose 6-phosphate = 1D-myo-inositol 3-phosphate</text>
        <dbReference type="Rhea" id="RHEA:10716"/>
        <dbReference type="ChEBI" id="CHEBI:58401"/>
        <dbReference type="ChEBI" id="CHEBI:61548"/>
        <dbReference type="EC" id="5.5.1.4"/>
    </reaction>
</comment>
<dbReference type="UniPathway" id="UPA00823">
    <property type="reaction ID" value="UER00787"/>
</dbReference>
<dbReference type="Pfam" id="PF01658">
    <property type="entry name" value="Inos-1-P_synth"/>
    <property type="match status" value="1"/>
</dbReference>
<evidence type="ECO:0000256" key="4">
    <source>
        <dbReference type="ARBA" id="ARBA00005117"/>
    </source>
</evidence>
<dbReference type="OrthoDB" id="2887at2759"/>
<comment type="subcellular location">
    <subcellularLocation>
        <location evidence="3">Cytoplasm</location>
    </subcellularLocation>
</comment>
<keyword evidence="13" id="KW-0413">Isomerase</keyword>